<dbReference type="Pfam" id="PF01593">
    <property type="entry name" value="Amino_oxidase"/>
    <property type="match status" value="1"/>
</dbReference>
<protein>
    <recommendedName>
        <fullName evidence="3">Pyridine nucleotide-disulfide oxidoreductase domain-containing protein 2</fullName>
    </recommendedName>
</protein>
<sequence>MSFIDQPMTTDDELPRSADVVVVGSGHNGMVAAAYLARAGLDTVVVEASPTYGGMTATNEMLPEAPGYTINEASIQASLFRTTNIDEDLGLGRRYGLKQTVIDPAHFQLAADGSSLGLWRDPRRTADELRHFNRRDADRLLELYRVIDAAVEIGLPVMQTSVTRPSIKAIMKSVAGAAKNRKELVNVGRWMANSQAEAIEEYFEHDMIKAPLLTSLPFMPFDADLSGWSLIYLGVLSKYGVSMFHGGTGSFPKALAACIADHGGRVVTDTPVEELVVEQGRVTGVCVRGGQEITARRGVLTACSPRTTLDRLLPKGVLPRRLQNAVNHIPTKKRGITDYKLNVALSGQIRMTKHEKWRDRQGIGGIDLRLACNCFHPYEEVLAAARACVRGEIPEHIPGLATVPTAFDRFAPEGKDLFWYWSGLTPSIPRDGWDKARKEITDKVIRDAQHYYEGIENLEVARRELAQPDLEDRFWAIDGSVYHVDPTITRFGPRKPAPGFAGYRTPVPGLFLTGSGTHPVAGISGMPGQNAAHTMIKLFKAEDRGGRGHALTARREQENGIADRLEAPTSNGTGRSGARAGQRT</sequence>
<evidence type="ECO:0000256" key="2">
    <source>
        <dbReference type="ARBA" id="ARBA00038825"/>
    </source>
</evidence>
<comment type="subunit">
    <text evidence="2">Interacts with COX5B; this interaction may contribute to localize PYROXD2 to the inner face of the inner mitochondrial membrane.</text>
</comment>
<keyword evidence="7" id="KW-1185">Reference proteome</keyword>
<evidence type="ECO:0000313" key="6">
    <source>
        <dbReference type="EMBL" id="MFC4832065.1"/>
    </source>
</evidence>
<organism evidence="6 7">
    <name type="scientific">Actinomycetospora chibensis</name>
    <dbReference type="NCBI Taxonomy" id="663606"/>
    <lineage>
        <taxon>Bacteria</taxon>
        <taxon>Bacillati</taxon>
        <taxon>Actinomycetota</taxon>
        <taxon>Actinomycetes</taxon>
        <taxon>Pseudonocardiales</taxon>
        <taxon>Pseudonocardiaceae</taxon>
        <taxon>Actinomycetospora</taxon>
    </lineage>
</organism>
<gene>
    <name evidence="6" type="ORF">ACFPEL_06545</name>
</gene>
<dbReference type="PANTHER" id="PTHR10668">
    <property type="entry name" value="PHYTOENE DEHYDROGENASE"/>
    <property type="match status" value="1"/>
</dbReference>
<dbReference type="PRINTS" id="PR00469">
    <property type="entry name" value="PNDRDTASEII"/>
</dbReference>
<dbReference type="SUPFAM" id="SSF51905">
    <property type="entry name" value="FAD/NAD(P)-binding domain"/>
    <property type="match status" value="1"/>
</dbReference>
<feature type="compositionally biased region" description="Basic and acidic residues" evidence="4">
    <location>
        <begin position="553"/>
        <end position="566"/>
    </location>
</feature>
<evidence type="ECO:0000256" key="1">
    <source>
        <dbReference type="ARBA" id="ARBA00037217"/>
    </source>
</evidence>
<evidence type="ECO:0000313" key="7">
    <source>
        <dbReference type="Proteomes" id="UP001595909"/>
    </source>
</evidence>
<feature type="domain" description="Amine oxidase" evidence="5">
    <location>
        <begin position="29"/>
        <end position="519"/>
    </location>
</feature>
<evidence type="ECO:0000259" key="5">
    <source>
        <dbReference type="Pfam" id="PF01593"/>
    </source>
</evidence>
<evidence type="ECO:0000256" key="4">
    <source>
        <dbReference type="SAM" id="MobiDB-lite"/>
    </source>
</evidence>
<comment type="caution">
    <text evidence="6">The sequence shown here is derived from an EMBL/GenBank/DDBJ whole genome shotgun (WGS) entry which is preliminary data.</text>
</comment>
<comment type="function">
    <text evidence="1">Probable oxidoreductase that may play a role as regulator of mitochondrial function.</text>
</comment>
<name>A0ABV9RE86_9PSEU</name>
<proteinExistence type="predicted"/>
<dbReference type="InterPro" id="IPR002937">
    <property type="entry name" value="Amino_oxidase"/>
</dbReference>
<evidence type="ECO:0000256" key="3">
    <source>
        <dbReference type="ARBA" id="ARBA00040298"/>
    </source>
</evidence>
<dbReference type="InterPro" id="IPR036188">
    <property type="entry name" value="FAD/NAD-bd_sf"/>
</dbReference>
<reference evidence="7" key="1">
    <citation type="journal article" date="2019" name="Int. J. Syst. Evol. Microbiol.">
        <title>The Global Catalogue of Microorganisms (GCM) 10K type strain sequencing project: providing services to taxonomists for standard genome sequencing and annotation.</title>
        <authorList>
            <consortium name="The Broad Institute Genomics Platform"/>
            <consortium name="The Broad Institute Genome Sequencing Center for Infectious Disease"/>
            <person name="Wu L."/>
            <person name="Ma J."/>
        </authorList>
    </citation>
    <scope>NUCLEOTIDE SEQUENCE [LARGE SCALE GENOMIC DNA]</scope>
    <source>
        <strain evidence="7">CCUG 50347</strain>
    </source>
</reference>
<feature type="region of interest" description="Disordered" evidence="4">
    <location>
        <begin position="546"/>
        <end position="584"/>
    </location>
</feature>
<dbReference type="PANTHER" id="PTHR10668:SF103">
    <property type="entry name" value="PYRIDINE NUCLEOTIDE-DISULFIDE OXIDOREDUCTASE DOMAIN-CONTAINING PROTEIN 2"/>
    <property type="match status" value="1"/>
</dbReference>
<dbReference type="Proteomes" id="UP001595909">
    <property type="component" value="Unassembled WGS sequence"/>
</dbReference>
<dbReference type="EMBL" id="JBHSIM010000013">
    <property type="protein sequence ID" value="MFC4832065.1"/>
    <property type="molecule type" value="Genomic_DNA"/>
</dbReference>
<dbReference type="RefSeq" id="WP_274189807.1">
    <property type="nucleotide sequence ID" value="NZ_BAABHN010000013.1"/>
</dbReference>
<accession>A0ABV9RE86</accession>
<dbReference type="Gene3D" id="3.50.50.60">
    <property type="entry name" value="FAD/NAD(P)-binding domain"/>
    <property type="match status" value="2"/>
</dbReference>